<evidence type="ECO:0000256" key="12">
    <source>
        <dbReference type="SAM" id="MobiDB-lite"/>
    </source>
</evidence>
<dbReference type="PANTHER" id="PTHR43024:SF1">
    <property type="entry name" value="UDP-N-ACETYLMURAMOYL-TRIPEPTIDE--D-ALANYL-D-ALANINE LIGASE"/>
    <property type="match status" value="1"/>
</dbReference>
<dbReference type="Pfam" id="PF08245">
    <property type="entry name" value="Mur_ligase_M"/>
    <property type="match status" value="1"/>
</dbReference>
<keyword evidence="2 10" id="KW-0436">Ligase</keyword>
<dbReference type="Gene3D" id="3.40.1390.10">
    <property type="entry name" value="MurE/MurF, N-terminal domain"/>
    <property type="match status" value="1"/>
</dbReference>
<reference evidence="16" key="1">
    <citation type="submission" date="2020-12" db="EMBL/GenBank/DDBJ databases">
        <title>Genomic characterization of non-nitrogen-fixing Frankia strains.</title>
        <authorList>
            <person name="Carlos-Shanley C."/>
            <person name="Guerra T."/>
            <person name="Hahn D."/>
        </authorList>
    </citation>
    <scope>NUCLEOTIDE SEQUENCE</scope>
    <source>
        <strain evidence="16">CN6</strain>
    </source>
</reference>
<evidence type="ECO:0000259" key="13">
    <source>
        <dbReference type="Pfam" id="PF01225"/>
    </source>
</evidence>
<dbReference type="InterPro" id="IPR013221">
    <property type="entry name" value="Mur_ligase_cen"/>
</dbReference>
<accession>A0A937RAX9</accession>
<dbReference type="Gene3D" id="3.40.1190.10">
    <property type="entry name" value="Mur-like, catalytic domain"/>
    <property type="match status" value="1"/>
</dbReference>
<comment type="catalytic activity">
    <reaction evidence="10 11">
        <text>D-alanyl-D-alanine + UDP-N-acetyl-alpha-D-muramoyl-L-alanyl-gamma-D-glutamyl-meso-2,6-diaminopimelate + ATP = UDP-N-acetyl-alpha-D-muramoyl-L-alanyl-gamma-D-glutamyl-meso-2,6-diaminopimeloyl-D-alanyl-D-alanine + ADP + phosphate + H(+)</text>
        <dbReference type="Rhea" id="RHEA:28374"/>
        <dbReference type="ChEBI" id="CHEBI:15378"/>
        <dbReference type="ChEBI" id="CHEBI:30616"/>
        <dbReference type="ChEBI" id="CHEBI:43474"/>
        <dbReference type="ChEBI" id="CHEBI:57822"/>
        <dbReference type="ChEBI" id="CHEBI:61386"/>
        <dbReference type="ChEBI" id="CHEBI:83905"/>
        <dbReference type="ChEBI" id="CHEBI:456216"/>
        <dbReference type="EC" id="6.3.2.10"/>
    </reaction>
</comment>
<dbReference type="GO" id="GO:0051301">
    <property type="term" value="P:cell division"/>
    <property type="evidence" value="ECO:0007669"/>
    <property type="project" value="UniProtKB-KW"/>
</dbReference>
<dbReference type="EMBL" id="JAEACQ010000196">
    <property type="protein sequence ID" value="MBL7628818.1"/>
    <property type="molecule type" value="Genomic_DNA"/>
</dbReference>
<comment type="pathway">
    <text evidence="10 11">Cell wall biogenesis; peptidoglycan biosynthesis.</text>
</comment>
<dbReference type="SUPFAM" id="SSF53244">
    <property type="entry name" value="MurD-like peptide ligases, peptide-binding domain"/>
    <property type="match status" value="1"/>
</dbReference>
<keyword evidence="9 10" id="KW-0961">Cell wall biogenesis/degradation</keyword>
<comment type="subcellular location">
    <subcellularLocation>
        <location evidence="10 11">Cytoplasm</location>
    </subcellularLocation>
</comment>
<protein>
    <recommendedName>
        <fullName evidence="10 11">UDP-N-acetylmuramoyl-tripeptide--D-alanyl-D-alanine ligase</fullName>
        <ecNumber evidence="10 11">6.3.2.10</ecNumber>
    </recommendedName>
    <alternativeName>
        <fullName evidence="10">D-alanyl-D-alanine-adding enzyme</fullName>
    </alternativeName>
</protein>
<dbReference type="EC" id="6.3.2.10" evidence="10 11"/>
<sequence>MIPLTLAEVAGATDGRLGGGADPAALVTSVVVDSRLVRPGSLFVALPGARADGHDFAASAVAAGAVAVLAARPVDVPAVLVADPALGLVRLAGHARTLAKATVLAVTGSSGKTTTKDLLADLLGTLGPTIAPPGSFNNEIGLPLTLLRLEADTEYAALEMGARGLGHIATLCAIARPHVGLVLNVGSAHVGEYADGRAGIAAAKGELAEAASDVAVLNADDELVAGMRPRAAGRVVTFGTAPGADVRAERVEIDHAGRASFDLVAGGERHRVALALVGAHQVSNALAAAAAAWAVGMAPAAAATALAAARPRSRWRMEVTTTAGGLVVVNDAYNANPESMRAALRALADLGRAPAEPALGRADGPVTGAGRRRTWAVLGPMAELGAAADGEHAELGAFAAGLGIDRVVVVAEAARPLAAAAEAAGTRVDWVADVDAAVALLADATPGAGDVVLVKASRSYGLERVARALTEAAGSGGPGAGEAGAGAGRNAQTAEPTP</sequence>
<evidence type="ECO:0000256" key="9">
    <source>
        <dbReference type="ARBA" id="ARBA00023316"/>
    </source>
</evidence>
<dbReference type="NCBIfam" id="TIGR01143">
    <property type="entry name" value="murF"/>
    <property type="match status" value="1"/>
</dbReference>
<dbReference type="GO" id="GO:0009252">
    <property type="term" value="P:peptidoglycan biosynthetic process"/>
    <property type="evidence" value="ECO:0007669"/>
    <property type="project" value="UniProtKB-UniRule"/>
</dbReference>
<dbReference type="AlphaFoldDB" id="A0A937RAX9"/>
<dbReference type="InterPro" id="IPR000713">
    <property type="entry name" value="Mur_ligase_N"/>
</dbReference>
<dbReference type="GO" id="GO:0047480">
    <property type="term" value="F:UDP-N-acetylmuramoyl-tripeptide-D-alanyl-D-alanine ligase activity"/>
    <property type="evidence" value="ECO:0007669"/>
    <property type="project" value="UniProtKB-UniRule"/>
</dbReference>
<dbReference type="GO" id="GO:0005737">
    <property type="term" value="C:cytoplasm"/>
    <property type="evidence" value="ECO:0007669"/>
    <property type="project" value="UniProtKB-SubCell"/>
</dbReference>
<proteinExistence type="inferred from homology"/>
<feature type="domain" description="Mur ligase N-terminal catalytic" evidence="13">
    <location>
        <begin position="27"/>
        <end position="77"/>
    </location>
</feature>
<evidence type="ECO:0000259" key="15">
    <source>
        <dbReference type="Pfam" id="PF08245"/>
    </source>
</evidence>
<evidence type="ECO:0000256" key="6">
    <source>
        <dbReference type="ARBA" id="ARBA00022960"/>
    </source>
</evidence>
<dbReference type="GO" id="GO:0008360">
    <property type="term" value="P:regulation of cell shape"/>
    <property type="evidence" value="ECO:0007669"/>
    <property type="project" value="UniProtKB-KW"/>
</dbReference>
<dbReference type="InterPro" id="IPR005863">
    <property type="entry name" value="UDP-N-AcMur_synth"/>
</dbReference>
<dbReference type="Gene3D" id="3.90.190.20">
    <property type="entry name" value="Mur ligase, C-terminal domain"/>
    <property type="match status" value="1"/>
</dbReference>
<keyword evidence="17" id="KW-1185">Reference proteome</keyword>
<evidence type="ECO:0000259" key="14">
    <source>
        <dbReference type="Pfam" id="PF02875"/>
    </source>
</evidence>
<dbReference type="HAMAP" id="MF_02019">
    <property type="entry name" value="MurF"/>
    <property type="match status" value="1"/>
</dbReference>
<evidence type="ECO:0000256" key="11">
    <source>
        <dbReference type="RuleBase" id="RU004136"/>
    </source>
</evidence>
<dbReference type="Pfam" id="PF01225">
    <property type="entry name" value="Mur_ligase"/>
    <property type="match status" value="1"/>
</dbReference>
<keyword evidence="7 10" id="KW-0573">Peptidoglycan synthesis</keyword>
<dbReference type="Pfam" id="PF02875">
    <property type="entry name" value="Mur_ligase_C"/>
    <property type="match status" value="1"/>
</dbReference>
<evidence type="ECO:0000256" key="3">
    <source>
        <dbReference type="ARBA" id="ARBA00022618"/>
    </source>
</evidence>
<keyword evidence="4 10" id="KW-0547">Nucleotide-binding</keyword>
<dbReference type="InterPro" id="IPR036565">
    <property type="entry name" value="Mur-like_cat_sf"/>
</dbReference>
<gene>
    <name evidence="10" type="primary">murF</name>
    <name evidence="16" type="ORF">I7412_16975</name>
</gene>
<dbReference type="GO" id="GO:0071555">
    <property type="term" value="P:cell wall organization"/>
    <property type="evidence" value="ECO:0007669"/>
    <property type="project" value="UniProtKB-KW"/>
</dbReference>
<comment type="similarity">
    <text evidence="10">Belongs to the MurCDEF family. MurF subfamily.</text>
</comment>
<evidence type="ECO:0000256" key="4">
    <source>
        <dbReference type="ARBA" id="ARBA00022741"/>
    </source>
</evidence>
<feature type="compositionally biased region" description="Gly residues" evidence="12">
    <location>
        <begin position="474"/>
        <end position="487"/>
    </location>
</feature>
<name>A0A937RAX9_9ACTN</name>
<keyword evidence="3 10" id="KW-0132">Cell division</keyword>
<feature type="region of interest" description="Disordered" evidence="12">
    <location>
        <begin position="472"/>
        <end position="498"/>
    </location>
</feature>
<comment type="caution">
    <text evidence="16">The sequence shown here is derived from an EMBL/GenBank/DDBJ whole genome shotgun (WGS) entry which is preliminary data.</text>
</comment>
<dbReference type="InterPro" id="IPR035911">
    <property type="entry name" value="MurE/MurF_N"/>
</dbReference>
<evidence type="ECO:0000313" key="17">
    <source>
        <dbReference type="Proteomes" id="UP000604475"/>
    </source>
</evidence>
<dbReference type="InterPro" id="IPR036615">
    <property type="entry name" value="Mur_ligase_C_dom_sf"/>
</dbReference>
<keyword evidence="8 10" id="KW-0131">Cell cycle</keyword>
<feature type="binding site" evidence="10">
    <location>
        <begin position="108"/>
        <end position="114"/>
    </location>
    <ligand>
        <name>ATP</name>
        <dbReference type="ChEBI" id="CHEBI:30616"/>
    </ligand>
</feature>
<organism evidence="16 17">
    <name type="scientific">Frankia nepalensis</name>
    <dbReference type="NCBI Taxonomy" id="1836974"/>
    <lineage>
        <taxon>Bacteria</taxon>
        <taxon>Bacillati</taxon>
        <taxon>Actinomycetota</taxon>
        <taxon>Actinomycetes</taxon>
        <taxon>Frankiales</taxon>
        <taxon>Frankiaceae</taxon>
        <taxon>Frankia</taxon>
    </lineage>
</organism>
<dbReference type="SUPFAM" id="SSF53623">
    <property type="entry name" value="MurD-like peptide ligases, catalytic domain"/>
    <property type="match status" value="1"/>
</dbReference>
<evidence type="ECO:0000256" key="2">
    <source>
        <dbReference type="ARBA" id="ARBA00022598"/>
    </source>
</evidence>
<dbReference type="GO" id="GO:0005524">
    <property type="term" value="F:ATP binding"/>
    <property type="evidence" value="ECO:0007669"/>
    <property type="project" value="UniProtKB-UniRule"/>
</dbReference>
<feature type="domain" description="Mur ligase central" evidence="15">
    <location>
        <begin position="106"/>
        <end position="292"/>
    </location>
</feature>
<comment type="function">
    <text evidence="10 11">Involved in cell wall formation. Catalyzes the final step in the synthesis of UDP-N-acetylmuramoyl-pentapeptide, the precursor of murein.</text>
</comment>
<dbReference type="RefSeq" id="WP_203010373.1">
    <property type="nucleotide sequence ID" value="NZ_JADWYU010000196.1"/>
</dbReference>
<evidence type="ECO:0000256" key="5">
    <source>
        <dbReference type="ARBA" id="ARBA00022840"/>
    </source>
</evidence>
<evidence type="ECO:0000256" key="8">
    <source>
        <dbReference type="ARBA" id="ARBA00023306"/>
    </source>
</evidence>
<feature type="domain" description="Mur ligase C-terminal" evidence="14">
    <location>
        <begin position="370"/>
        <end position="458"/>
    </location>
</feature>
<dbReference type="PANTHER" id="PTHR43024">
    <property type="entry name" value="UDP-N-ACETYLMURAMOYL-TRIPEPTIDE--D-ALANYL-D-ALANINE LIGASE"/>
    <property type="match status" value="1"/>
</dbReference>
<evidence type="ECO:0000256" key="1">
    <source>
        <dbReference type="ARBA" id="ARBA00022490"/>
    </source>
</evidence>
<dbReference type="Proteomes" id="UP000604475">
    <property type="component" value="Unassembled WGS sequence"/>
</dbReference>
<dbReference type="SUPFAM" id="SSF63418">
    <property type="entry name" value="MurE/MurF N-terminal domain"/>
    <property type="match status" value="1"/>
</dbReference>
<keyword evidence="1 10" id="KW-0963">Cytoplasm</keyword>
<keyword evidence="5 10" id="KW-0067">ATP-binding</keyword>
<evidence type="ECO:0000313" key="16">
    <source>
        <dbReference type="EMBL" id="MBL7628818.1"/>
    </source>
</evidence>
<dbReference type="InterPro" id="IPR004101">
    <property type="entry name" value="Mur_ligase_C"/>
</dbReference>
<evidence type="ECO:0000256" key="10">
    <source>
        <dbReference type="HAMAP-Rule" id="MF_02019"/>
    </source>
</evidence>
<keyword evidence="6 10" id="KW-0133">Cell shape</keyword>
<evidence type="ECO:0000256" key="7">
    <source>
        <dbReference type="ARBA" id="ARBA00022984"/>
    </source>
</evidence>
<dbReference type="InterPro" id="IPR051046">
    <property type="entry name" value="MurCDEF_CellWall_CoF430Synth"/>
</dbReference>